<dbReference type="PANTHER" id="PTHR46558:SF11">
    <property type="entry name" value="HTH-TYPE TRANSCRIPTIONAL REGULATOR XRE"/>
    <property type="match status" value="1"/>
</dbReference>
<dbReference type="CDD" id="cd00093">
    <property type="entry name" value="HTH_XRE"/>
    <property type="match status" value="1"/>
</dbReference>
<name>A0A1V0PJI1_LACLC</name>
<dbReference type="Pfam" id="PF01381">
    <property type="entry name" value="HTH_3"/>
    <property type="match status" value="1"/>
</dbReference>
<dbReference type="InterPro" id="IPR010982">
    <property type="entry name" value="Lambda_DNA-bd_dom_sf"/>
</dbReference>
<dbReference type="RefSeq" id="WP_021215076.1">
    <property type="nucleotide sequence ID" value="NZ_CP015899.2"/>
</dbReference>
<dbReference type="SMART" id="SM00530">
    <property type="entry name" value="HTH_XRE"/>
    <property type="match status" value="1"/>
</dbReference>
<accession>A0A1V0PJI1</accession>
<evidence type="ECO:0000313" key="2">
    <source>
        <dbReference type="EMBL" id="ARE29437.1"/>
    </source>
</evidence>
<dbReference type="GO" id="GO:0003677">
    <property type="term" value="F:DNA binding"/>
    <property type="evidence" value="ECO:0007669"/>
    <property type="project" value="UniProtKB-KW"/>
</dbReference>
<dbReference type="AlphaFoldDB" id="A0A1V0PJI1"/>
<keyword evidence="1" id="KW-0238">DNA-binding</keyword>
<dbReference type="EMBL" id="CP015899">
    <property type="protein sequence ID" value="ARE29437.1"/>
    <property type="molecule type" value="Genomic_DNA"/>
</dbReference>
<dbReference type="InterPro" id="IPR001387">
    <property type="entry name" value="Cro/C1-type_HTH"/>
</dbReference>
<dbReference type="Gene3D" id="1.10.260.40">
    <property type="entry name" value="lambda repressor-like DNA-binding domains"/>
    <property type="match status" value="1"/>
</dbReference>
<gene>
    <name evidence="2" type="ORF">LLJM1_2097</name>
</gene>
<reference evidence="2 3" key="1">
    <citation type="journal article" date="2017" name="BMC Genomics">
        <title>Comparative and functional genomics of the Lactococcus lactis taxon; insights into evolution and niche adaptation.</title>
        <authorList>
            <person name="Kelleher P."/>
            <person name="Bottacini F."/>
            <person name="Mahony J."/>
            <person name="Kilcawley K.N."/>
            <person name="van Sinderen D."/>
        </authorList>
    </citation>
    <scope>NUCLEOTIDE SEQUENCE [LARGE SCALE GENOMIC DNA]</scope>
    <source>
        <strain evidence="2 3">JM1</strain>
    </source>
</reference>
<dbReference type="PANTHER" id="PTHR46558">
    <property type="entry name" value="TRACRIPTIONAL REGULATORY PROTEIN-RELATED-RELATED"/>
    <property type="match status" value="1"/>
</dbReference>
<dbReference type="SUPFAM" id="SSF47413">
    <property type="entry name" value="lambda repressor-like DNA-binding domains"/>
    <property type="match status" value="1"/>
</dbReference>
<evidence type="ECO:0000256" key="1">
    <source>
        <dbReference type="ARBA" id="ARBA00023125"/>
    </source>
</evidence>
<sequence length="104" mass="11602">MNIEYLGDKLKAARKSKNLTQKGLAEKVGVKTRTVASYEQGSAYPSLEIFGKLCDTLNISADYLLGISDKMPLEMGGLTDEQMQLFFQLIAIVEQFNNHNEAKK</sequence>
<dbReference type="Proteomes" id="UP000191806">
    <property type="component" value="Chromosome"/>
</dbReference>
<protein>
    <submittedName>
        <fullName evidence="2">Helix-turn-helix transcriptional regulator</fullName>
    </submittedName>
</protein>
<organism evidence="2 3">
    <name type="scientific">Lactococcus lactis subsp. cremoris</name>
    <name type="common">Streptococcus cremoris</name>
    <dbReference type="NCBI Taxonomy" id="1359"/>
    <lineage>
        <taxon>Bacteria</taxon>
        <taxon>Bacillati</taxon>
        <taxon>Bacillota</taxon>
        <taxon>Bacilli</taxon>
        <taxon>Lactobacillales</taxon>
        <taxon>Streptococcaceae</taxon>
        <taxon>Lactococcus</taxon>
    </lineage>
</organism>
<dbReference type="PROSITE" id="PS50943">
    <property type="entry name" value="HTH_CROC1"/>
    <property type="match status" value="1"/>
</dbReference>
<evidence type="ECO:0000313" key="3">
    <source>
        <dbReference type="Proteomes" id="UP000191806"/>
    </source>
</evidence>
<proteinExistence type="predicted"/>